<dbReference type="CDD" id="cd00082">
    <property type="entry name" value="HisKA"/>
    <property type="match status" value="1"/>
</dbReference>
<keyword evidence="7" id="KW-0808">Transferase</keyword>
<keyword evidence="3 4" id="KW-0597">Phosphoprotein</keyword>
<dbReference type="SUPFAM" id="SSF55785">
    <property type="entry name" value="PYP-like sensor domain (PAS domain)"/>
    <property type="match status" value="1"/>
</dbReference>
<dbReference type="SMART" id="SM00388">
    <property type="entry name" value="HisKA"/>
    <property type="match status" value="1"/>
</dbReference>
<feature type="domain" description="Response regulatory" evidence="6">
    <location>
        <begin position="398"/>
        <end position="514"/>
    </location>
</feature>
<dbReference type="InterPro" id="IPR003594">
    <property type="entry name" value="HATPase_dom"/>
</dbReference>
<evidence type="ECO:0000313" key="8">
    <source>
        <dbReference type="Proteomes" id="UP000276223"/>
    </source>
</evidence>
<evidence type="ECO:0000259" key="5">
    <source>
        <dbReference type="PROSITE" id="PS50109"/>
    </source>
</evidence>
<name>A0A3N1VL62_9BACT</name>
<dbReference type="InterPro" id="IPR003661">
    <property type="entry name" value="HisK_dim/P_dom"/>
</dbReference>
<dbReference type="InterPro" id="IPR004358">
    <property type="entry name" value="Sig_transdc_His_kin-like_C"/>
</dbReference>
<dbReference type="EC" id="2.7.13.3" evidence="2"/>
<evidence type="ECO:0000256" key="1">
    <source>
        <dbReference type="ARBA" id="ARBA00000085"/>
    </source>
</evidence>
<dbReference type="CDD" id="cd00156">
    <property type="entry name" value="REC"/>
    <property type="match status" value="1"/>
</dbReference>
<evidence type="ECO:0000256" key="3">
    <source>
        <dbReference type="ARBA" id="ARBA00022553"/>
    </source>
</evidence>
<dbReference type="Gene3D" id="1.10.287.130">
    <property type="match status" value="1"/>
</dbReference>
<organism evidence="7 8">
    <name type="scientific">Desulfosoma caldarium</name>
    <dbReference type="NCBI Taxonomy" id="610254"/>
    <lineage>
        <taxon>Bacteria</taxon>
        <taxon>Pseudomonadati</taxon>
        <taxon>Thermodesulfobacteriota</taxon>
        <taxon>Syntrophobacteria</taxon>
        <taxon>Syntrophobacterales</taxon>
        <taxon>Syntrophobacteraceae</taxon>
        <taxon>Desulfosoma</taxon>
    </lineage>
</organism>
<evidence type="ECO:0000259" key="6">
    <source>
        <dbReference type="PROSITE" id="PS50110"/>
    </source>
</evidence>
<dbReference type="Gene3D" id="3.40.50.2300">
    <property type="match status" value="1"/>
</dbReference>
<dbReference type="SUPFAM" id="SSF55874">
    <property type="entry name" value="ATPase domain of HSP90 chaperone/DNA topoisomerase II/histidine kinase"/>
    <property type="match status" value="1"/>
</dbReference>
<gene>
    <name evidence="7" type="ORF">EDC27_0873</name>
</gene>
<accession>A0A3N1VL62</accession>
<reference evidence="7 8" key="1">
    <citation type="submission" date="2018-11" db="EMBL/GenBank/DDBJ databases">
        <title>Genomic Encyclopedia of Type Strains, Phase IV (KMG-IV): sequencing the most valuable type-strain genomes for metagenomic binning, comparative biology and taxonomic classification.</title>
        <authorList>
            <person name="Goeker M."/>
        </authorList>
    </citation>
    <scope>NUCLEOTIDE SEQUENCE [LARGE SCALE GENOMIC DNA]</scope>
    <source>
        <strain evidence="7 8">DSM 22027</strain>
    </source>
</reference>
<dbReference type="SMART" id="SM00448">
    <property type="entry name" value="REC"/>
    <property type="match status" value="1"/>
</dbReference>
<dbReference type="GO" id="GO:0000155">
    <property type="term" value="F:phosphorelay sensor kinase activity"/>
    <property type="evidence" value="ECO:0007669"/>
    <property type="project" value="InterPro"/>
</dbReference>
<dbReference type="PROSITE" id="PS50110">
    <property type="entry name" value="RESPONSE_REGULATORY"/>
    <property type="match status" value="1"/>
</dbReference>
<dbReference type="PRINTS" id="PR00344">
    <property type="entry name" value="BCTRLSENSOR"/>
</dbReference>
<dbReference type="InterPro" id="IPR036097">
    <property type="entry name" value="HisK_dim/P_sf"/>
</dbReference>
<dbReference type="Gene3D" id="3.30.565.10">
    <property type="entry name" value="Histidine kinase-like ATPase, C-terminal domain"/>
    <property type="match status" value="1"/>
</dbReference>
<dbReference type="Pfam" id="PF08448">
    <property type="entry name" value="PAS_4"/>
    <property type="match status" value="1"/>
</dbReference>
<dbReference type="PROSITE" id="PS50109">
    <property type="entry name" value="HIS_KIN"/>
    <property type="match status" value="1"/>
</dbReference>
<dbReference type="PANTHER" id="PTHR43065:SF42">
    <property type="entry name" value="TWO-COMPONENT SENSOR PPRA"/>
    <property type="match status" value="1"/>
</dbReference>
<dbReference type="AlphaFoldDB" id="A0A3N1VL62"/>
<evidence type="ECO:0000313" key="7">
    <source>
        <dbReference type="EMBL" id="ROR01691.1"/>
    </source>
</evidence>
<keyword evidence="8" id="KW-1185">Reference proteome</keyword>
<proteinExistence type="predicted"/>
<dbReference type="Gene3D" id="3.30.450.20">
    <property type="entry name" value="PAS domain"/>
    <property type="match status" value="1"/>
</dbReference>
<dbReference type="InterPro" id="IPR005467">
    <property type="entry name" value="His_kinase_dom"/>
</dbReference>
<protein>
    <recommendedName>
        <fullName evidence="2">histidine kinase</fullName>
        <ecNumber evidence="2">2.7.13.3</ecNumber>
    </recommendedName>
</protein>
<evidence type="ECO:0000256" key="4">
    <source>
        <dbReference type="PROSITE-ProRule" id="PRU00169"/>
    </source>
</evidence>
<dbReference type="SUPFAM" id="SSF47384">
    <property type="entry name" value="Homodimeric domain of signal transducing histidine kinase"/>
    <property type="match status" value="1"/>
</dbReference>
<dbReference type="InterPro" id="IPR036890">
    <property type="entry name" value="HATPase_C_sf"/>
</dbReference>
<dbReference type="InterPro" id="IPR013656">
    <property type="entry name" value="PAS_4"/>
</dbReference>
<comment type="caution">
    <text evidence="7">The sequence shown here is derived from an EMBL/GenBank/DDBJ whole genome shotgun (WGS) entry which is preliminary data.</text>
</comment>
<dbReference type="Pfam" id="PF00512">
    <property type="entry name" value="HisKA"/>
    <property type="match status" value="1"/>
</dbReference>
<dbReference type="SMART" id="SM00387">
    <property type="entry name" value="HATPase_c"/>
    <property type="match status" value="1"/>
</dbReference>
<dbReference type="OrthoDB" id="5409350at2"/>
<sequence>MEKSNTSEKSLLFQEIFNHVATGIAVYEAVDDGADFIFKDINPAGAAIGKIPREAHLGRRVTEVYPGVEGMGLLAVFRKVYRTGVPAKHPVTQYADERLSLWVENYVARLPSGDILVVFNDLTEQKRAASEKAELLKQIHHMQKMEALAALAAGIGHDFNNLLMPILGYAQMGMSQGTPSDLTFRYFQRIHDAARRAKDLVAQILLISREQDSVETTTDFVPILKECVKLLRAGMPKSIDVTYSKLPESAPTRANPTEAYQILMNLAVNAYHAVRSTKGTVTLELECPCRDARFLKRVPSEFASWVRLSVLDTGPGVPPELREKIFDPYFTTKSPEEGTGLGLFIVSGVVQRLGGTVWVDDAPWGGAAFHVLLPAASAQAVTSIEEVCEGPMQSLDVRVLAVDDDADVRQLLETYLKSVVSRLTVCETPQKAMHLFQQNPEGFDVVLTDYSMPQWTGLDVARSVKTVRPSTPVVMLTGYRTFAELKDLETSVVDRVVYKPVTRSDLLNVLKEVVKAS</sequence>
<dbReference type="SUPFAM" id="SSF52172">
    <property type="entry name" value="CheY-like"/>
    <property type="match status" value="1"/>
</dbReference>
<dbReference type="EMBL" id="RJVA01000010">
    <property type="protein sequence ID" value="ROR01691.1"/>
    <property type="molecule type" value="Genomic_DNA"/>
</dbReference>
<dbReference type="RefSeq" id="WP_123289397.1">
    <property type="nucleotide sequence ID" value="NZ_RJVA01000010.1"/>
</dbReference>
<dbReference type="Pfam" id="PF02518">
    <property type="entry name" value="HATPase_c"/>
    <property type="match status" value="1"/>
</dbReference>
<dbReference type="InterPro" id="IPR011006">
    <property type="entry name" value="CheY-like_superfamily"/>
</dbReference>
<keyword evidence="7" id="KW-0418">Kinase</keyword>
<dbReference type="PANTHER" id="PTHR43065">
    <property type="entry name" value="SENSOR HISTIDINE KINASE"/>
    <property type="match status" value="1"/>
</dbReference>
<comment type="catalytic activity">
    <reaction evidence="1">
        <text>ATP + protein L-histidine = ADP + protein N-phospho-L-histidine.</text>
        <dbReference type="EC" id="2.7.13.3"/>
    </reaction>
</comment>
<feature type="modified residue" description="4-aspartylphosphate" evidence="4">
    <location>
        <position position="449"/>
    </location>
</feature>
<dbReference type="Proteomes" id="UP000276223">
    <property type="component" value="Unassembled WGS sequence"/>
</dbReference>
<dbReference type="InterPro" id="IPR035965">
    <property type="entry name" value="PAS-like_dom_sf"/>
</dbReference>
<feature type="domain" description="Histidine kinase" evidence="5">
    <location>
        <begin position="154"/>
        <end position="377"/>
    </location>
</feature>
<dbReference type="InterPro" id="IPR001789">
    <property type="entry name" value="Sig_transdc_resp-reg_receiver"/>
</dbReference>
<evidence type="ECO:0000256" key="2">
    <source>
        <dbReference type="ARBA" id="ARBA00012438"/>
    </source>
</evidence>
<dbReference type="Pfam" id="PF00072">
    <property type="entry name" value="Response_reg"/>
    <property type="match status" value="1"/>
</dbReference>